<feature type="repeat" description="ANK" evidence="3">
    <location>
        <begin position="1730"/>
        <end position="1762"/>
    </location>
</feature>
<feature type="coiled-coil region" evidence="4">
    <location>
        <begin position="39"/>
        <end position="69"/>
    </location>
</feature>
<gene>
    <name evidence="5" type="ORF">Zmor_018249</name>
</gene>
<organism evidence="5 6">
    <name type="scientific">Zophobas morio</name>
    <dbReference type="NCBI Taxonomy" id="2755281"/>
    <lineage>
        <taxon>Eukaryota</taxon>
        <taxon>Metazoa</taxon>
        <taxon>Ecdysozoa</taxon>
        <taxon>Arthropoda</taxon>
        <taxon>Hexapoda</taxon>
        <taxon>Insecta</taxon>
        <taxon>Pterygota</taxon>
        <taxon>Neoptera</taxon>
        <taxon>Endopterygota</taxon>
        <taxon>Coleoptera</taxon>
        <taxon>Polyphaga</taxon>
        <taxon>Cucujiformia</taxon>
        <taxon>Tenebrionidae</taxon>
        <taxon>Zophobas</taxon>
    </lineage>
</organism>
<dbReference type="PRINTS" id="PR01415">
    <property type="entry name" value="ANKYRIN"/>
</dbReference>
<dbReference type="Proteomes" id="UP001168821">
    <property type="component" value="Unassembled WGS sequence"/>
</dbReference>
<dbReference type="InterPro" id="IPR002110">
    <property type="entry name" value="Ankyrin_rpt"/>
</dbReference>
<dbReference type="Gene3D" id="1.25.40.20">
    <property type="entry name" value="Ankyrin repeat-containing domain"/>
    <property type="match status" value="3"/>
</dbReference>
<dbReference type="EMBL" id="JALNTZ010000005">
    <property type="protein sequence ID" value="KAJ3652270.1"/>
    <property type="molecule type" value="Genomic_DNA"/>
</dbReference>
<feature type="repeat" description="ANK" evidence="3">
    <location>
        <begin position="1565"/>
        <end position="1597"/>
    </location>
</feature>
<dbReference type="PROSITE" id="PS50297">
    <property type="entry name" value="ANK_REP_REGION"/>
    <property type="match status" value="7"/>
</dbReference>
<dbReference type="InterPro" id="IPR036770">
    <property type="entry name" value="Ankyrin_rpt-contain_sf"/>
</dbReference>
<evidence type="ECO:0000256" key="1">
    <source>
        <dbReference type="ARBA" id="ARBA00022737"/>
    </source>
</evidence>
<proteinExistence type="predicted"/>
<evidence type="ECO:0000256" key="4">
    <source>
        <dbReference type="SAM" id="Coils"/>
    </source>
</evidence>
<keyword evidence="2 3" id="KW-0040">ANK repeat</keyword>
<feature type="repeat" description="ANK" evidence="3">
    <location>
        <begin position="1598"/>
        <end position="1630"/>
    </location>
</feature>
<feature type="repeat" description="ANK" evidence="3">
    <location>
        <begin position="1532"/>
        <end position="1564"/>
    </location>
</feature>
<feature type="repeat" description="ANK" evidence="3">
    <location>
        <begin position="1499"/>
        <end position="1531"/>
    </location>
</feature>
<name>A0AA38IAV6_9CUCU</name>
<keyword evidence="4" id="KW-0175">Coiled coil</keyword>
<dbReference type="InterPro" id="IPR027417">
    <property type="entry name" value="P-loop_NTPase"/>
</dbReference>
<evidence type="ECO:0000313" key="6">
    <source>
        <dbReference type="Proteomes" id="UP001168821"/>
    </source>
</evidence>
<feature type="repeat" description="ANK" evidence="3">
    <location>
        <begin position="1697"/>
        <end position="1729"/>
    </location>
</feature>
<evidence type="ECO:0000256" key="3">
    <source>
        <dbReference type="PROSITE-ProRule" id="PRU00023"/>
    </source>
</evidence>
<dbReference type="SMART" id="SM00365">
    <property type="entry name" value="LRR_SD22"/>
    <property type="match status" value="2"/>
</dbReference>
<dbReference type="PROSITE" id="PS50088">
    <property type="entry name" value="ANK_REPEAT"/>
    <property type="match status" value="8"/>
</dbReference>
<dbReference type="Pfam" id="PF12796">
    <property type="entry name" value="Ank_2"/>
    <property type="match status" value="3"/>
</dbReference>
<dbReference type="PANTHER" id="PTHR24173:SF74">
    <property type="entry name" value="ANKYRIN REPEAT DOMAIN-CONTAINING PROTEIN 16"/>
    <property type="match status" value="1"/>
</dbReference>
<comment type="caution">
    <text evidence="5">The sequence shown here is derived from an EMBL/GenBank/DDBJ whole genome shotgun (WGS) entry which is preliminary data.</text>
</comment>
<feature type="repeat" description="ANK" evidence="3">
    <location>
        <begin position="1664"/>
        <end position="1696"/>
    </location>
</feature>
<dbReference type="PANTHER" id="PTHR24173">
    <property type="entry name" value="ANKYRIN REPEAT CONTAINING"/>
    <property type="match status" value="1"/>
</dbReference>
<accession>A0AA38IAV6</accession>
<dbReference type="SUPFAM" id="SSF48403">
    <property type="entry name" value="Ankyrin repeat"/>
    <property type="match status" value="1"/>
</dbReference>
<evidence type="ECO:0000313" key="5">
    <source>
        <dbReference type="EMBL" id="KAJ3652270.1"/>
    </source>
</evidence>
<keyword evidence="1" id="KW-0677">Repeat</keyword>
<protein>
    <submittedName>
        <fullName evidence="5">Uncharacterized protein</fullName>
    </submittedName>
</protein>
<evidence type="ECO:0000256" key="2">
    <source>
        <dbReference type="ARBA" id="ARBA00023043"/>
    </source>
</evidence>
<feature type="repeat" description="ANK" evidence="3">
    <location>
        <begin position="1631"/>
        <end position="1663"/>
    </location>
</feature>
<sequence>MVIVITYIRSYGGSFNESKARKVNLATADRLNVVIMDDLSSDEEEIRKMEEEIKRKKEQRKHKKQLEEMKSGLLHTSHPEEGTSYSSPKTFTKLGTVDYGKKYEILIIANIALQMIGDSKIRDFCVSSNGENFGDFDSVVIEIETDREIKTKALRLHHSNTTRKLTIPQLIGNNGHFSLMRYFHSVQKVQGEVQEFILFTTNPFETSKETKFKLEGEEFYLQVIKKTVSEDDFGISRISESINYYHTFQIVEDEWTKKNPEKIQQYRTFFEHFRIYANQEKFATLRISTINRFIEMFCSNAKTFKEYVNVISEWDMKEGRKEKLSKKMIQRAVALCLLSSQIEPVAFGLVTEKMKILGDAISRFDITLLETKNNEAVTKLWGDLNKNVDLNELNKVRSLYSLSFNRIKSIENLDAKLLTQLLWLMNKCPLIIKEHENIEKAIQLCPDAKFVLLCTNINDFLSNTASKIPHNRIIKLDFTTEDPPNKQLEIIRDHQDIEDPTEERMPPKKTKIDAEAINTPFPEKTFKKQRGTADYGEKYKILIMANIALQMISDSKIRDFRMSSEVEGFGCFDDMVIEIETDREIKTKALRLYHSNGKRQLTPQLQGNRGYFSLTEYFKSAQQVQGEVQEFILFTTNTFETSEETKFKLEREGFYLQAIKKTVSEDDFGISRISGNINYYHTFQIVEDEWTKKNPEKIQQYRTFFERFRIYTNQENFSTLRISTINRFIEMFCSNARTFKEYVDIISEWDMKEGRKEKLSKKIIQRAIALCLLSSQIEPVAFGLFTDKMKILADAICRFDITLLETKNNEEVTKLWGDLNKNVDLNELNKVRSLYSLSFNYIGSIENLDAKLLTQLLWLMDKCPLIIKEHENIEKAIQLCPDAKFVVLCNNVNEFFGNTVFKIPHTRIFKERMSKCTESEFQQICLKIPEPKTIHYFNFANNKDLEWIRSRGDVSELRTYKLLSDYSKNEEEFWSFECSNNINLIIADPGMGKTELTKSLKNNCYSKYWTVILSPQEVNDFFLKNGVCKTSDYVNRLETFILEEKYADLKILDLEMFKMCLNQNKVVYVWDALDEILPRHLKATSELILMLSQNAFIQWITARQHLRSFLENKFKVLSVSIRQFSELEQDNYIRKRLSSIVSSGDMEKPIEEIRSTFEFTKHVDILGIPLQIFMLTEVFLQNEETYFRLLLNRRFLLTDLYRYFIQGKFDFFYGRKVSVPDSYWKEEVEQKREKRLKQYGRLALKTVFPEEIFNGFNVDNIQNDLDRVEKDFATIGVITGLVNGIPKFAHASFAEYFVALFFSENLKIIPRDIFFEERYNNIRFFFDMLAGQESPVHVAILYRNFDELKEFDDEIVKKDDLQRSALHLISSWGQTYPRLEVQKNSTGYVIQADREFSGSLETQEYIKTLSLLLNKCEIFDRDDLFKITPLGYARESKCLGAEMELLQSGKLPLEQSYNASDRVNILYYSALLGYEKVVRMFNDGSSAFKEEVNFTTDIDFQTPLLIASLKEHTMVVEHLVKCGAEIDRTDENGRTPLYVVAERGYEKAVECLAKCGAEINRADKDGQTPLYVASLNDHHGTVSCLLKNEAEINLADYNGRTPLYIASSNGHKETVSCLLTSKTKINLADHNGQTPLHAASSKGHEIIVECLVEGGTKVDGIDNNGRTPLYGASKNGYEKIVEYLVKCGAEINRADTDGKTPLHVASLNGQEGTVRYLLKYQAETNHADNDGQTPLHAASSNGHKKIIECLVKHGADKNRADNDGQTPLDIASSKGYKKMFECLEKYGEKN</sequence>
<keyword evidence="6" id="KW-1185">Reference proteome</keyword>
<dbReference type="Gene3D" id="3.40.50.300">
    <property type="entry name" value="P-loop containing nucleotide triphosphate hydrolases"/>
    <property type="match status" value="1"/>
</dbReference>
<dbReference type="SMART" id="SM00248">
    <property type="entry name" value="ANK"/>
    <property type="match status" value="11"/>
</dbReference>
<reference evidence="5" key="1">
    <citation type="journal article" date="2023" name="G3 (Bethesda)">
        <title>Whole genome assemblies of Zophobas morio and Tenebrio molitor.</title>
        <authorList>
            <person name="Kaur S."/>
            <person name="Stinson S.A."/>
            <person name="diCenzo G.C."/>
        </authorList>
    </citation>
    <scope>NUCLEOTIDE SEQUENCE</scope>
    <source>
        <strain evidence="5">QUZm001</strain>
    </source>
</reference>
<dbReference type="Pfam" id="PF00023">
    <property type="entry name" value="Ank"/>
    <property type="match status" value="1"/>
</dbReference>